<comment type="subcellular location">
    <subcellularLocation>
        <location evidence="1 7">Cell membrane</location>
        <topology evidence="1 7">Multi-pass membrane protein</topology>
    </subcellularLocation>
</comment>
<evidence type="ECO:0000256" key="1">
    <source>
        <dbReference type="ARBA" id="ARBA00004651"/>
    </source>
</evidence>
<sequence>MSSAIATPVIAPEILTPAGKRRGRPDYVGIGLWISLGITALLWFVPLYLMFVTSVKSKPEINTTPQWSLPTTWEWGNYASAIDTGDLWVTAGNSLLVAAIKVPLGLLIAAAAAYALARIRFRYGRTLLAVIAVGSMVPVQIGLGPLFSTMLNLGLLDSLGGLILPYLAFGIPYQIFVLYGFFRGIPDELEESARIDGASTFRIFWQIILPLAKPALAALFVLDFVATWNEYAMATTLLRSQDHWTVPLAVQSFSTQHGTDYGPMNAFIFMSAIPVLIIYLLFQRYFVQGALAGAVKG</sequence>
<dbReference type="PANTHER" id="PTHR43744:SF12">
    <property type="entry name" value="ABC TRANSPORTER PERMEASE PROTEIN MG189-RELATED"/>
    <property type="match status" value="1"/>
</dbReference>
<feature type="transmembrane region" description="Helical" evidence="7">
    <location>
        <begin position="159"/>
        <end position="182"/>
    </location>
</feature>
<evidence type="ECO:0000256" key="2">
    <source>
        <dbReference type="ARBA" id="ARBA00022448"/>
    </source>
</evidence>
<comment type="caution">
    <text evidence="9">The sequence shown here is derived from an EMBL/GenBank/DDBJ whole genome shotgun (WGS) entry which is preliminary data.</text>
</comment>
<keyword evidence="2 7" id="KW-0813">Transport</keyword>
<evidence type="ECO:0000256" key="7">
    <source>
        <dbReference type="RuleBase" id="RU363032"/>
    </source>
</evidence>
<evidence type="ECO:0000313" key="10">
    <source>
        <dbReference type="Proteomes" id="UP001610861"/>
    </source>
</evidence>
<evidence type="ECO:0000256" key="3">
    <source>
        <dbReference type="ARBA" id="ARBA00022475"/>
    </source>
</evidence>
<keyword evidence="5 7" id="KW-1133">Transmembrane helix</keyword>
<keyword evidence="10" id="KW-1185">Reference proteome</keyword>
<dbReference type="Gene3D" id="1.10.3720.10">
    <property type="entry name" value="MetI-like"/>
    <property type="match status" value="1"/>
</dbReference>
<dbReference type="EMBL" id="JBIQWL010000006">
    <property type="protein sequence ID" value="MFH8251945.1"/>
    <property type="molecule type" value="Genomic_DNA"/>
</dbReference>
<keyword evidence="4 7" id="KW-0812">Transmembrane</keyword>
<keyword evidence="6 7" id="KW-0472">Membrane</keyword>
<feature type="transmembrane region" description="Helical" evidence="7">
    <location>
        <begin position="30"/>
        <end position="51"/>
    </location>
</feature>
<dbReference type="PANTHER" id="PTHR43744">
    <property type="entry name" value="ABC TRANSPORTER PERMEASE PROTEIN MG189-RELATED-RELATED"/>
    <property type="match status" value="1"/>
</dbReference>
<keyword evidence="3" id="KW-1003">Cell membrane</keyword>
<feature type="transmembrane region" description="Helical" evidence="7">
    <location>
        <begin position="95"/>
        <end position="115"/>
    </location>
</feature>
<dbReference type="InterPro" id="IPR035906">
    <property type="entry name" value="MetI-like_sf"/>
</dbReference>
<evidence type="ECO:0000313" key="9">
    <source>
        <dbReference type="EMBL" id="MFH8251945.1"/>
    </source>
</evidence>
<gene>
    <name evidence="9" type="ORF">ACH3VR_16390</name>
</gene>
<name>A0ABW7QAM6_9MICO</name>
<dbReference type="PROSITE" id="PS50928">
    <property type="entry name" value="ABC_TM1"/>
    <property type="match status" value="1"/>
</dbReference>
<accession>A0ABW7QAM6</accession>
<dbReference type="SUPFAM" id="SSF161098">
    <property type="entry name" value="MetI-like"/>
    <property type="match status" value="1"/>
</dbReference>
<dbReference type="RefSeq" id="WP_397557392.1">
    <property type="nucleotide sequence ID" value="NZ_JBIQWL010000006.1"/>
</dbReference>
<evidence type="ECO:0000256" key="5">
    <source>
        <dbReference type="ARBA" id="ARBA00022989"/>
    </source>
</evidence>
<feature type="transmembrane region" description="Helical" evidence="7">
    <location>
        <begin position="203"/>
        <end position="228"/>
    </location>
</feature>
<feature type="transmembrane region" description="Helical" evidence="7">
    <location>
        <begin position="127"/>
        <end position="147"/>
    </location>
</feature>
<dbReference type="Proteomes" id="UP001610861">
    <property type="component" value="Unassembled WGS sequence"/>
</dbReference>
<evidence type="ECO:0000259" key="8">
    <source>
        <dbReference type="PROSITE" id="PS50928"/>
    </source>
</evidence>
<reference evidence="9 10" key="1">
    <citation type="submission" date="2024-09" db="EMBL/GenBank/DDBJ databases">
        <authorList>
            <person name="Pan X."/>
        </authorList>
    </citation>
    <scope>NUCLEOTIDE SEQUENCE [LARGE SCALE GENOMIC DNA]</scope>
    <source>
        <strain evidence="9 10">B2969</strain>
    </source>
</reference>
<feature type="domain" description="ABC transmembrane type-1" evidence="8">
    <location>
        <begin position="91"/>
        <end position="282"/>
    </location>
</feature>
<evidence type="ECO:0000256" key="4">
    <source>
        <dbReference type="ARBA" id="ARBA00022692"/>
    </source>
</evidence>
<evidence type="ECO:0000256" key="6">
    <source>
        <dbReference type="ARBA" id="ARBA00023136"/>
    </source>
</evidence>
<protein>
    <submittedName>
        <fullName evidence="9">Carbohydrate ABC transporter permease</fullName>
    </submittedName>
</protein>
<comment type="similarity">
    <text evidence="7">Belongs to the binding-protein-dependent transport system permease family.</text>
</comment>
<dbReference type="Pfam" id="PF00528">
    <property type="entry name" value="BPD_transp_1"/>
    <property type="match status" value="1"/>
</dbReference>
<feature type="transmembrane region" description="Helical" evidence="7">
    <location>
        <begin position="264"/>
        <end position="282"/>
    </location>
</feature>
<dbReference type="CDD" id="cd06261">
    <property type="entry name" value="TM_PBP2"/>
    <property type="match status" value="1"/>
</dbReference>
<organism evidence="9 10">
    <name type="scientific">Microbacterium alkaliflavum</name>
    <dbReference type="NCBI Taxonomy" id="3248839"/>
    <lineage>
        <taxon>Bacteria</taxon>
        <taxon>Bacillati</taxon>
        <taxon>Actinomycetota</taxon>
        <taxon>Actinomycetes</taxon>
        <taxon>Micrococcales</taxon>
        <taxon>Microbacteriaceae</taxon>
        <taxon>Microbacterium</taxon>
    </lineage>
</organism>
<dbReference type="InterPro" id="IPR000515">
    <property type="entry name" value="MetI-like"/>
</dbReference>
<proteinExistence type="inferred from homology"/>